<dbReference type="SMART" id="SM00315">
    <property type="entry name" value="RGS"/>
    <property type="match status" value="2"/>
</dbReference>
<feature type="region of interest" description="Disordered" evidence="1">
    <location>
        <begin position="36"/>
        <end position="71"/>
    </location>
</feature>
<dbReference type="OrthoDB" id="5584247at2759"/>
<dbReference type="InParanoid" id="E2A227"/>
<dbReference type="CDD" id="cd12804">
    <property type="entry name" value="AKAP10_AKB"/>
    <property type="match status" value="1"/>
</dbReference>
<dbReference type="GO" id="GO:0051018">
    <property type="term" value="F:protein kinase A binding"/>
    <property type="evidence" value="ECO:0007669"/>
    <property type="project" value="InterPro"/>
</dbReference>
<dbReference type="AlphaFoldDB" id="E2A227"/>
<protein>
    <submittedName>
        <fullName evidence="3">A kinase anchor protein 10, mitochondrial</fullName>
    </submittedName>
</protein>
<gene>
    <name evidence="3" type="ORF">EAG_13434</name>
</gene>
<dbReference type="PROSITE" id="PS50132">
    <property type="entry name" value="RGS"/>
    <property type="match status" value="2"/>
</dbReference>
<accession>E2A227</accession>
<dbReference type="Gene3D" id="1.10.167.10">
    <property type="entry name" value="Regulator of G-protein Signalling 4, domain 2"/>
    <property type="match status" value="2"/>
</dbReference>
<sequence>MAEATGQPVLVDRVIGDSAFSAGTYIIRQPVYSSRTLRSEHADPGVRGQTGQRDKPGLLETSPARSTSSRNFPTDVFDSSALSIQTPSGVLCNLEEEEEEEILNNDTKEAYSFSSRLSKTLPEVLMDKSALGYFIQFMDTRKHIALIKFWLEVECLCSASNMSGEDAEKTRHSNQKDLLETLPNSLDDNKNFSCNVLSNNVDTQTSSEIPFDENNDNVTSLLNGMPKTSQTISKARQSNHDCSSKRHDMTTTRQDALRIYKKYILKEALGINQISEELKLEMEKTIMQENNEPILQCLSAVQSIVYDILEKEYINDFLRSQFYCKHQIDVLTSGNVQLADILYNETAFFYFMEFMELENKRELLDFWMSTISYKQNLLGKKGAVDPEEAQSDAVIIYEKYFSLQATMPLGFSDKIRFHVEQNICREDEEGTQADCFDKPSKIVYNFLNKHYLPAFLSSQLYYKYLSELISTIQSSPCPSLHSKIRRTGSDCSSEVSSVCTSMPSTSQIGNNGNRLPDNKKNINSHLNIDTRQLYDPDSLWRRNKYSLSIGYVDNLGRFITEIEPDSYRKYESRLTRVVKRFVNIEQDKAKEDLAWRIAEMIVREITSLTLGTSNLPS</sequence>
<dbReference type="Proteomes" id="UP000000311">
    <property type="component" value="Unassembled WGS sequence"/>
</dbReference>
<dbReference type="InterPro" id="IPR016137">
    <property type="entry name" value="RGS"/>
</dbReference>
<dbReference type="SUPFAM" id="SSF48097">
    <property type="entry name" value="Regulator of G-protein signaling, RGS"/>
    <property type="match status" value="2"/>
</dbReference>
<name>E2A227_CAMFO</name>
<dbReference type="OMA" id="EFHCKYQ"/>
<feature type="domain" description="RGS" evidence="2">
    <location>
        <begin position="120"/>
        <end position="323"/>
    </location>
</feature>
<dbReference type="GO" id="GO:0008104">
    <property type="term" value="P:intracellular protein localization"/>
    <property type="evidence" value="ECO:0007669"/>
    <property type="project" value="TreeGrafter"/>
</dbReference>
<evidence type="ECO:0000259" key="2">
    <source>
        <dbReference type="PROSITE" id="PS50132"/>
    </source>
</evidence>
<dbReference type="PANTHER" id="PTHR13155:SF1">
    <property type="entry name" value="A-KINASE ANCHOR PROTEIN 10, MITOCHONDRIAL"/>
    <property type="match status" value="1"/>
</dbReference>
<dbReference type="GO" id="GO:0005739">
    <property type="term" value="C:mitochondrion"/>
    <property type="evidence" value="ECO:0007669"/>
    <property type="project" value="TreeGrafter"/>
</dbReference>
<dbReference type="GO" id="GO:0016301">
    <property type="term" value="F:kinase activity"/>
    <property type="evidence" value="ECO:0007669"/>
    <property type="project" value="UniProtKB-KW"/>
</dbReference>
<dbReference type="InterPro" id="IPR037719">
    <property type="entry name" value="AKAP10_AKB_dom"/>
</dbReference>
<dbReference type="InterPro" id="IPR052246">
    <property type="entry name" value="Cell_Polariz_PKAAnc"/>
</dbReference>
<keyword evidence="3" id="KW-0808">Transferase</keyword>
<feature type="domain" description="RGS" evidence="2">
    <location>
        <begin position="337"/>
        <end position="465"/>
    </location>
</feature>
<keyword evidence="3" id="KW-0418">Kinase</keyword>
<dbReference type="GO" id="GO:0005886">
    <property type="term" value="C:plasma membrane"/>
    <property type="evidence" value="ECO:0007669"/>
    <property type="project" value="TreeGrafter"/>
</dbReference>
<dbReference type="STRING" id="104421.E2A227"/>
<keyword evidence="4" id="KW-1185">Reference proteome</keyword>
<dbReference type="FunCoup" id="E2A227">
    <property type="interactions" value="1855"/>
</dbReference>
<reference evidence="3 4" key="1">
    <citation type="journal article" date="2010" name="Science">
        <title>Genomic comparison of the ants Camponotus floridanus and Harpegnathos saltator.</title>
        <authorList>
            <person name="Bonasio R."/>
            <person name="Zhang G."/>
            <person name="Ye C."/>
            <person name="Mutti N.S."/>
            <person name="Fang X."/>
            <person name="Qin N."/>
            <person name="Donahue G."/>
            <person name="Yang P."/>
            <person name="Li Q."/>
            <person name="Li C."/>
            <person name="Zhang P."/>
            <person name="Huang Z."/>
            <person name="Berger S.L."/>
            <person name="Reinberg D."/>
            <person name="Wang J."/>
            <person name="Liebig J."/>
        </authorList>
    </citation>
    <scope>NUCLEOTIDE SEQUENCE [LARGE SCALE GENOMIC DNA]</scope>
    <source>
        <strain evidence="4">C129</strain>
    </source>
</reference>
<dbReference type="InterPro" id="IPR036305">
    <property type="entry name" value="RGS_sf"/>
</dbReference>
<dbReference type="CDD" id="cd08721">
    <property type="entry name" value="RGS_AKAP2_2"/>
    <property type="match status" value="1"/>
</dbReference>
<proteinExistence type="predicted"/>
<dbReference type="Pfam" id="PF00615">
    <property type="entry name" value="RGS"/>
    <property type="match status" value="2"/>
</dbReference>
<evidence type="ECO:0000256" key="1">
    <source>
        <dbReference type="SAM" id="MobiDB-lite"/>
    </source>
</evidence>
<dbReference type="FunFam" id="1.10.167.10:FF:000005">
    <property type="entry name" value="Putative A-kinase anchor protein 10 mitochondrial"/>
    <property type="match status" value="1"/>
</dbReference>
<dbReference type="PANTHER" id="PTHR13155">
    <property type="entry name" value="A-KINASE ANCHOR PROTEINS"/>
    <property type="match status" value="1"/>
</dbReference>
<dbReference type="InterPro" id="IPR044926">
    <property type="entry name" value="RGS_subdomain_2"/>
</dbReference>
<dbReference type="EMBL" id="GL435917">
    <property type="protein sequence ID" value="EFN72511.1"/>
    <property type="molecule type" value="Genomic_DNA"/>
</dbReference>
<evidence type="ECO:0000313" key="3">
    <source>
        <dbReference type="EMBL" id="EFN72511.1"/>
    </source>
</evidence>
<organism evidence="4">
    <name type="scientific">Camponotus floridanus</name>
    <name type="common">Florida carpenter ant</name>
    <dbReference type="NCBI Taxonomy" id="104421"/>
    <lineage>
        <taxon>Eukaryota</taxon>
        <taxon>Metazoa</taxon>
        <taxon>Ecdysozoa</taxon>
        <taxon>Arthropoda</taxon>
        <taxon>Hexapoda</taxon>
        <taxon>Insecta</taxon>
        <taxon>Pterygota</taxon>
        <taxon>Neoptera</taxon>
        <taxon>Endopterygota</taxon>
        <taxon>Hymenoptera</taxon>
        <taxon>Apocrita</taxon>
        <taxon>Aculeata</taxon>
        <taxon>Formicoidea</taxon>
        <taxon>Formicidae</taxon>
        <taxon>Formicinae</taxon>
        <taxon>Camponotus</taxon>
    </lineage>
</organism>
<evidence type="ECO:0000313" key="4">
    <source>
        <dbReference type="Proteomes" id="UP000000311"/>
    </source>
</evidence>